<name>A0ABR3X7W3_9PEZI</name>
<gene>
    <name evidence="1" type="ORF">VTK73DRAFT_1747</name>
</gene>
<sequence length="482" mass="53702">MGMQRQLSRIRRRWVAVAPILILASLAYLCWSLDAGWKTGLPSLGRGPLWTPDDGHTGGQNGSLPLAPENYHELSSLSTEDGRFFRIQFGNVSVLNPNILPHPQIEDVYIIVGQDLQRFEETTFREVYCYATFKNASSGEVGVSLEGWTVLSCDYPAPPPALPVAPTPGGELCDGKLELMKLNKGPHDARVFWGPTRPYALFGSNSRFTCFGQWVQDFGDLMGWPTEFVPHGSHEEGDDVPFHVATEIQRCDGYQPLEKNFFLFWDRNGDVYVHYDIAPKRVFARLYADGSVGEDLAPLAAAPGGSDGSGDDACLARLLPKPLGEHDSVHQATNSLAVTMCRRKSDPHCSVRDDNTFLFTVFHVKRVVGWRVRYEPYALVFRRDLPFRVHAASRLPLWLRGRAHREGVDGDMLYMVSMSWRDRTQRYHGFLDDVLFLSFGVDDKAAAGMDVRAEDVLAGLALCDEGTSTAPGLPPGRGKRAW</sequence>
<evidence type="ECO:0000313" key="1">
    <source>
        <dbReference type="EMBL" id="KAL1872003.1"/>
    </source>
</evidence>
<dbReference type="Proteomes" id="UP001586593">
    <property type="component" value="Unassembled WGS sequence"/>
</dbReference>
<dbReference type="EMBL" id="JAZHXJ010000145">
    <property type="protein sequence ID" value="KAL1872003.1"/>
    <property type="molecule type" value="Genomic_DNA"/>
</dbReference>
<accession>A0ABR3X7W3</accession>
<keyword evidence="2" id="KW-1185">Reference proteome</keyword>
<reference evidence="1 2" key="1">
    <citation type="journal article" date="2024" name="Commun. Biol.">
        <title>Comparative genomic analysis of thermophilic fungi reveals convergent evolutionary adaptations and gene losses.</title>
        <authorList>
            <person name="Steindorff A.S."/>
            <person name="Aguilar-Pontes M.V."/>
            <person name="Robinson A.J."/>
            <person name="Andreopoulos B."/>
            <person name="LaButti K."/>
            <person name="Kuo A."/>
            <person name="Mondo S."/>
            <person name="Riley R."/>
            <person name="Otillar R."/>
            <person name="Haridas S."/>
            <person name="Lipzen A."/>
            <person name="Grimwood J."/>
            <person name="Schmutz J."/>
            <person name="Clum A."/>
            <person name="Reid I.D."/>
            <person name="Moisan M.C."/>
            <person name="Butler G."/>
            <person name="Nguyen T.T.M."/>
            <person name="Dewar K."/>
            <person name="Conant G."/>
            <person name="Drula E."/>
            <person name="Henrissat B."/>
            <person name="Hansel C."/>
            <person name="Singer S."/>
            <person name="Hutchinson M.I."/>
            <person name="de Vries R.P."/>
            <person name="Natvig D.O."/>
            <person name="Powell A.J."/>
            <person name="Tsang A."/>
            <person name="Grigoriev I.V."/>
        </authorList>
    </citation>
    <scope>NUCLEOTIDE SEQUENCE [LARGE SCALE GENOMIC DNA]</scope>
    <source>
        <strain evidence="1 2">ATCC 24622</strain>
    </source>
</reference>
<proteinExistence type="predicted"/>
<organism evidence="1 2">
    <name type="scientific">Phialemonium thermophilum</name>
    <dbReference type="NCBI Taxonomy" id="223376"/>
    <lineage>
        <taxon>Eukaryota</taxon>
        <taxon>Fungi</taxon>
        <taxon>Dikarya</taxon>
        <taxon>Ascomycota</taxon>
        <taxon>Pezizomycotina</taxon>
        <taxon>Sordariomycetes</taxon>
        <taxon>Sordariomycetidae</taxon>
        <taxon>Cephalothecales</taxon>
        <taxon>Cephalothecaceae</taxon>
        <taxon>Phialemonium</taxon>
    </lineage>
</organism>
<protein>
    <submittedName>
        <fullName evidence="1">Uncharacterized protein</fullName>
    </submittedName>
</protein>
<comment type="caution">
    <text evidence="1">The sequence shown here is derived from an EMBL/GenBank/DDBJ whole genome shotgun (WGS) entry which is preliminary data.</text>
</comment>
<evidence type="ECO:0000313" key="2">
    <source>
        <dbReference type="Proteomes" id="UP001586593"/>
    </source>
</evidence>